<keyword evidence="1" id="KW-1133">Transmembrane helix</keyword>
<dbReference type="InterPro" id="IPR016907">
    <property type="entry name" value="UCP029033"/>
</dbReference>
<name>A0A2V1IKK1_9BACT</name>
<reference evidence="3" key="1">
    <citation type="submission" date="2018-02" db="EMBL/GenBank/DDBJ databases">
        <authorList>
            <person name="Clavel T."/>
            <person name="Strowig T."/>
        </authorList>
    </citation>
    <scope>NUCLEOTIDE SEQUENCE [LARGE SCALE GENOMIC DNA]</scope>
    <source>
        <strain evidence="3">DSM 103720</strain>
    </source>
</reference>
<keyword evidence="3" id="KW-1185">Reference proteome</keyword>
<protein>
    <submittedName>
        <fullName evidence="2">SIMPL domain-containing protein</fullName>
    </submittedName>
</protein>
<proteinExistence type="predicted"/>
<dbReference type="GO" id="GO:0006974">
    <property type="term" value="P:DNA damage response"/>
    <property type="evidence" value="ECO:0007669"/>
    <property type="project" value="TreeGrafter"/>
</dbReference>
<dbReference type="Gene3D" id="3.30.70.2970">
    <property type="entry name" value="Protein of unknown function (DUF541), domain 2"/>
    <property type="match status" value="1"/>
</dbReference>
<evidence type="ECO:0000313" key="3">
    <source>
        <dbReference type="Proteomes" id="UP000244905"/>
    </source>
</evidence>
<evidence type="ECO:0000256" key="1">
    <source>
        <dbReference type="SAM" id="Phobius"/>
    </source>
</evidence>
<dbReference type="PIRSF" id="PIRSF029033">
    <property type="entry name" value="UCP029033"/>
    <property type="match status" value="1"/>
</dbReference>
<dbReference type="AlphaFoldDB" id="A0A2V1IKK1"/>
<dbReference type="GeneID" id="82525812"/>
<dbReference type="Proteomes" id="UP000244905">
    <property type="component" value="Unassembled WGS sequence"/>
</dbReference>
<evidence type="ECO:0000313" key="2">
    <source>
        <dbReference type="EMBL" id="PWB02692.1"/>
    </source>
</evidence>
<dbReference type="PANTHER" id="PTHR34387:SF2">
    <property type="entry name" value="SLR1258 PROTEIN"/>
    <property type="match status" value="1"/>
</dbReference>
<dbReference type="RefSeq" id="WP_107031966.1">
    <property type="nucleotide sequence ID" value="NZ_CAJSYL010000057.1"/>
</dbReference>
<sequence length="230" mass="25210">MKSSSVISAGIIALGMVISGFCLKAGIDNIAFRDREVTVRGLAEREVEANLVTWPITYSLAGNNLQTIYDQVSSNNAKIVKFLTSNGISDDEISVNPPDAYDATSNRYRSDSFSYNYSINCTVTVTTTKVAKVRELLNRQSELLKEGIAFSNSYINYQFTGLNSIKPEMIAEATKNARSAADQFAADSDSRVGKIKTASQGQFSIDDSDSSTPFIKKVRVVSTIVYYLED</sequence>
<dbReference type="InterPro" id="IPR052022">
    <property type="entry name" value="26kDa_periplasmic_antigen"/>
</dbReference>
<dbReference type="Pfam" id="PF04402">
    <property type="entry name" value="SIMPL"/>
    <property type="match status" value="1"/>
</dbReference>
<gene>
    <name evidence="2" type="ORF">C5O23_05585</name>
</gene>
<accession>A0A2V1IKK1</accession>
<comment type="caution">
    <text evidence="2">The sequence shown here is derived from an EMBL/GenBank/DDBJ whole genome shotgun (WGS) entry which is preliminary data.</text>
</comment>
<dbReference type="EMBL" id="PUEC01000010">
    <property type="protein sequence ID" value="PWB02692.1"/>
    <property type="molecule type" value="Genomic_DNA"/>
</dbReference>
<keyword evidence="1" id="KW-0812">Transmembrane</keyword>
<keyword evidence="1" id="KW-0472">Membrane</keyword>
<organism evidence="2 3">
    <name type="scientific">Duncaniella muris</name>
    <dbReference type="NCBI Taxonomy" id="2094150"/>
    <lineage>
        <taxon>Bacteria</taxon>
        <taxon>Pseudomonadati</taxon>
        <taxon>Bacteroidota</taxon>
        <taxon>Bacteroidia</taxon>
        <taxon>Bacteroidales</taxon>
        <taxon>Muribaculaceae</taxon>
        <taxon>Duncaniella</taxon>
    </lineage>
</organism>
<feature type="transmembrane region" description="Helical" evidence="1">
    <location>
        <begin position="6"/>
        <end position="27"/>
    </location>
</feature>
<dbReference type="PANTHER" id="PTHR34387">
    <property type="entry name" value="SLR1258 PROTEIN"/>
    <property type="match status" value="1"/>
</dbReference>
<dbReference type="InterPro" id="IPR007497">
    <property type="entry name" value="SIMPL/DUF541"/>
</dbReference>